<keyword evidence="7" id="KW-0472">Membrane</keyword>
<keyword evidence="2" id="KW-0645">Protease</keyword>
<dbReference type="Gene3D" id="3.40.50.200">
    <property type="entry name" value="Peptidase S8/S53 domain"/>
    <property type="match status" value="1"/>
</dbReference>
<reference evidence="9 10" key="1">
    <citation type="submission" date="2023-09" db="EMBL/GenBank/DDBJ databases">
        <title>Complete genome of Streptomyces roseicoloratus T14.</title>
        <authorList>
            <person name="Bashizi T."/>
            <person name="Kim M.-J."/>
            <person name="Lee G."/>
            <person name="Tagele S.B."/>
            <person name="Shin J.-H."/>
        </authorList>
    </citation>
    <scope>NUCLEOTIDE SEQUENCE [LARGE SCALE GENOMIC DNA]</scope>
    <source>
        <strain evidence="9 10">T14</strain>
    </source>
</reference>
<evidence type="ECO:0000313" key="9">
    <source>
        <dbReference type="EMBL" id="WMX46794.1"/>
    </source>
</evidence>
<dbReference type="PANTHER" id="PTHR43806">
    <property type="entry name" value="PEPTIDASE S8"/>
    <property type="match status" value="1"/>
</dbReference>
<feature type="domain" description="Peptidase S8/S53" evidence="8">
    <location>
        <begin position="43"/>
        <end position="305"/>
    </location>
</feature>
<sequence>MAAVVGLVVFGVGATPAHAETVRSRQWHLTTLHAEEIWQRSTGKGVTIALIDTGVKAVPELSGRLVPGSDFPGAGTAGRKDGGTTTAAVIAGTGKGPGGVQSAFGLAPGAKIMPLNISDGYTGKGSLADQEKAVDAGLAPALRYAADSDAKIISVSVTLPVIAHDTSPEVRDAVAYAMSKNKLVFAGVGYASYLDDPGVDTPASLPGVVGVTAIDSKLTRLKGTGVGRTVDIAAPGTEIISACAGGTGLCRTKGTEVASALAAASAALVWSVHPDWTRNQVLRVLLNTISGPSDGAVRNDSIGYGAVRPLRALKTPGDPGPRDEYPLDDYAEPNPTPTPTPISTPTPSAGAPAPAPSASAGTPDLAAAPGTDGHSTGFWIALGVCAAGLLCLAVGTPLLVTDHRRGRTA</sequence>
<gene>
    <name evidence="9" type="ORF">RGF97_20920</name>
</gene>
<dbReference type="EMBL" id="CP133762">
    <property type="protein sequence ID" value="WMX46794.1"/>
    <property type="molecule type" value="Genomic_DNA"/>
</dbReference>
<accession>A0ABY9RX95</accession>
<feature type="region of interest" description="Disordered" evidence="6">
    <location>
        <begin position="310"/>
        <end position="368"/>
    </location>
</feature>
<dbReference type="PANTHER" id="PTHR43806:SF11">
    <property type="entry name" value="CEREVISIN-RELATED"/>
    <property type="match status" value="1"/>
</dbReference>
<comment type="caution">
    <text evidence="5">Lacks conserved residue(s) required for the propagation of feature annotation.</text>
</comment>
<dbReference type="Pfam" id="PF00082">
    <property type="entry name" value="Peptidase_S8"/>
    <property type="match status" value="1"/>
</dbReference>
<keyword evidence="4" id="KW-0720">Serine protease</keyword>
<evidence type="ECO:0000256" key="5">
    <source>
        <dbReference type="PROSITE-ProRule" id="PRU01240"/>
    </source>
</evidence>
<evidence type="ECO:0000256" key="1">
    <source>
        <dbReference type="ARBA" id="ARBA00011073"/>
    </source>
</evidence>
<evidence type="ECO:0000259" key="8">
    <source>
        <dbReference type="Pfam" id="PF00082"/>
    </source>
</evidence>
<protein>
    <submittedName>
        <fullName evidence="9">S8 family serine peptidase</fullName>
    </submittedName>
</protein>
<organism evidence="9 10">
    <name type="scientific">Streptomyces roseicoloratus</name>
    <dbReference type="NCBI Taxonomy" id="2508722"/>
    <lineage>
        <taxon>Bacteria</taxon>
        <taxon>Bacillati</taxon>
        <taxon>Actinomycetota</taxon>
        <taxon>Actinomycetes</taxon>
        <taxon>Kitasatosporales</taxon>
        <taxon>Streptomycetaceae</taxon>
        <taxon>Streptomyces</taxon>
    </lineage>
</organism>
<evidence type="ECO:0000256" key="7">
    <source>
        <dbReference type="SAM" id="Phobius"/>
    </source>
</evidence>
<dbReference type="PROSITE" id="PS51892">
    <property type="entry name" value="SUBTILASE"/>
    <property type="match status" value="1"/>
</dbReference>
<evidence type="ECO:0000313" key="10">
    <source>
        <dbReference type="Proteomes" id="UP001250858"/>
    </source>
</evidence>
<dbReference type="InterPro" id="IPR000209">
    <property type="entry name" value="Peptidase_S8/S53_dom"/>
</dbReference>
<evidence type="ECO:0000256" key="4">
    <source>
        <dbReference type="ARBA" id="ARBA00022825"/>
    </source>
</evidence>
<evidence type="ECO:0000256" key="2">
    <source>
        <dbReference type="ARBA" id="ARBA00022670"/>
    </source>
</evidence>
<dbReference type="InterPro" id="IPR036852">
    <property type="entry name" value="Peptidase_S8/S53_dom_sf"/>
</dbReference>
<keyword evidence="10" id="KW-1185">Reference proteome</keyword>
<dbReference type="RefSeq" id="WP_309549142.1">
    <property type="nucleotide sequence ID" value="NZ_CP133762.1"/>
</dbReference>
<feature type="compositionally biased region" description="Pro residues" evidence="6">
    <location>
        <begin position="334"/>
        <end position="344"/>
    </location>
</feature>
<name>A0ABY9RX95_9ACTN</name>
<comment type="similarity">
    <text evidence="1 5">Belongs to the peptidase S8 family.</text>
</comment>
<keyword evidence="7" id="KW-1133">Transmembrane helix</keyword>
<feature type="transmembrane region" description="Helical" evidence="7">
    <location>
        <begin position="378"/>
        <end position="400"/>
    </location>
</feature>
<dbReference type="Proteomes" id="UP001250858">
    <property type="component" value="Chromosome"/>
</dbReference>
<feature type="compositionally biased region" description="Low complexity" evidence="6">
    <location>
        <begin position="345"/>
        <end position="363"/>
    </location>
</feature>
<keyword evidence="3" id="KW-0378">Hydrolase</keyword>
<dbReference type="SUPFAM" id="SSF52743">
    <property type="entry name" value="Subtilisin-like"/>
    <property type="match status" value="1"/>
</dbReference>
<keyword evidence="7" id="KW-0812">Transmembrane</keyword>
<evidence type="ECO:0000256" key="6">
    <source>
        <dbReference type="SAM" id="MobiDB-lite"/>
    </source>
</evidence>
<evidence type="ECO:0000256" key="3">
    <source>
        <dbReference type="ARBA" id="ARBA00022801"/>
    </source>
</evidence>
<dbReference type="InterPro" id="IPR050131">
    <property type="entry name" value="Peptidase_S8_subtilisin-like"/>
</dbReference>
<proteinExistence type="inferred from homology"/>